<dbReference type="EMBL" id="JMMZ01000041">
    <property type="protein sequence ID" value="OEU38375.1"/>
    <property type="molecule type" value="Genomic_DNA"/>
</dbReference>
<reference evidence="1 2" key="1">
    <citation type="journal article" date="2016" name="Appl. Microbiol. Biotechnol.">
        <title>Adhesion of the genome-sequenced Lactococcus lactis subsp. cremoris IBB477 strain is mediated by specific molecular determinants.</title>
        <authorList>
            <person name="Radziwill-Bienkowska J.M."/>
            <person name="Le D.T."/>
            <person name="Szczesny P."/>
            <person name="Duviau M.P."/>
            <person name="Aleksandrzak-Piekarczyk T."/>
            <person name="Loubiere P."/>
            <person name="Mercier-Bonin M."/>
            <person name="Bardowski J.K."/>
            <person name="Kowalczyk M."/>
        </authorList>
    </citation>
    <scope>NUCLEOTIDE SEQUENCE [LARGE SCALE GENOMIC DNA]</scope>
    <source>
        <strain evidence="1 2">IBB477</strain>
        <plasmid evidence="2">Plasmid pibb477c</plasmid>
    </source>
</reference>
<geneLocation type="plasmid" evidence="2">
    <name>pibb477c</name>
</geneLocation>
<dbReference type="Proteomes" id="UP000176236">
    <property type="component" value="Plasmid pIBB477c"/>
</dbReference>
<sequence length="107" mass="12411">MVKTPLMVKALCDEDFWNSLSERSGKDWTILAVKPKQGKYYFSSSSPGMFTLMMKIWNEPSDTKVLINELALNDTEDLPIIYFVDSEAGFENTFYERVEGEHQKKFI</sequence>
<gene>
    <name evidence="1" type="ORF">AJ89_14515</name>
</gene>
<protein>
    <submittedName>
        <fullName evidence="1">Uncharacterized protein</fullName>
    </submittedName>
</protein>
<accession>A0A1E7G090</accession>
<comment type="caution">
    <text evidence="1">The sequence shown here is derived from an EMBL/GenBank/DDBJ whole genome shotgun (WGS) entry which is preliminary data.</text>
</comment>
<name>A0A1E7G090_LACLC</name>
<keyword evidence="1" id="KW-0614">Plasmid</keyword>
<proteinExistence type="predicted"/>
<organism evidence="1 2">
    <name type="scientific">Lactococcus cremoris subsp. cremoris IBB477</name>
    <dbReference type="NCBI Taxonomy" id="1449093"/>
    <lineage>
        <taxon>Bacteria</taxon>
        <taxon>Bacillati</taxon>
        <taxon>Bacillota</taxon>
        <taxon>Bacilli</taxon>
        <taxon>Lactobacillales</taxon>
        <taxon>Streptococcaceae</taxon>
        <taxon>Lactococcus</taxon>
        <taxon>Lactococcus cremoris subsp. cremoris</taxon>
    </lineage>
</organism>
<evidence type="ECO:0000313" key="1">
    <source>
        <dbReference type="EMBL" id="OEU38375.1"/>
    </source>
</evidence>
<evidence type="ECO:0000313" key="2">
    <source>
        <dbReference type="Proteomes" id="UP000176236"/>
    </source>
</evidence>
<dbReference type="RefSeq" id="WP_075070773.1">
    <property type="nucleotide sequence ID" value="NZ_CM007356.1"/>
</dbReference>
<dbReference type="AlphaFoldDB" id="A0A1E7G090"/>